<comment type="caution">
    <text evidence="1">The sequence shown here is derived from an EMBL/GenBank/DDBJ whole genome shotgun (WGS) entry which is preliminary data.</text>
</comment>
<dbReference type="Proteomes" id="UP000735302">
    <property type="component" value="Unassembled WGS sequence"/>
</dbReference>
<evidence type="ECO:0000313" key="1">
    <source>
        <dbReference type="EMBL" id="GFO13460.1"/>
    </source>
</evidence>
<name>A0AAV4B1J8_9GAST</name>
<evidence type="ECO:0000313" key="2">
    <source>
        <dbReference type="Proteomes" id="UP000735302"/>
    </source>
</evidence>
<dbReference type="AlphaFoldDB" id="A0AAV4B1J8"/>
<proteinExistence type="predicted"/>
<accession>A0AAV4B1J8</accession>
<protein>
    <submittedName>
        <fullName evidence="1">WD repeat-containing protein 34-like</fullName>
    </submittedName>
</protein>
<gene>
    <name evidence="1" type="ORF">PoB_003996500</name>
</gene>
<sequence length="146" mass="16509">MSVEFTDESLEPVEFKSSWKRERSVAEQSCQTKDVHTDSVEVQSYETFDQEVQTEYGGDSYKLQGTDADNQALAEFLHKVEPMITQCLNRNLKSRAFDGFIDQRESGSETVTCMHTLFNADLKEELQVTDLSWNATGSTLAASYPC</sequence>
<keyword evidence="2" id="KW-1185">Reference proteome</keyword>
<dbReference type="EMBL" id="BLXT01004491">
    <property type="protein sequence ID" value="GFO13460.1"/>
    <property type="molecule type" value="Genomic_DNA"/>
</dbReference>
<reference evidence="1 2" key="1">
    <citation type="journal article" date="2021" name="Elife">
        <title>Chloroplast acquisition without the gene transfer in kleptoplastic sea slugs, Plakobranchus ocellatus.</title>
        <authorList>
            <person name="Maeda T."/>
            <person name="Takahashi S."/>
            <person name="Yoshida T."/>
            <person name="Shimamura S."/>
            <person name="Takaki Y."/>
            <person name="Nagai Y."/>
            <person name="Toyoda A."/>
            <person name="Suzuki Y."/>
            <person name="Arimoto A."/>
            <person name="Ishii H."/>
            <person name="Satoh N."/>
            <person name="Nishiyama T."/>
            <person name="Hasebe M."/>
            <person name="Maruyama T."/>
            <person name="Minagawa J."/>
            <person name="Obokata J."/>
            <person name="Shigenobu S."/>
        </authorList>
    </citation>
    <scope>NUCLEOTIDE SEQUENCE [LARGE SCALE GENOMIC DNA]</scope>
</reference>
<organism evidence="1 2">
    <name type="scientific">Plakobranchus ocellatus</name>
    <dbReference type="NCBI Taxonomy" id="259542"/>
    <lineage>
        <taxon>Eukaryota</taxon>
        <taxon>Metazoa</taxon>
        <taxon>Spiralia</taxon>
        <taxon>Lophotrochozoa</taxon>
        <taxon>Mollusca</taxon>
        <taxon>Gastropoda</taxon>
        <taxon>Heterobranchia</taxon>
        <taxon>Euthyneura</taxon>
        <taxon>Panpulmonata</taxon>
        <taxon>Sacoglossa</taxon>
        <taxon>Placobranchoidea</taxon>
        <taxon>Plakobranchidae</taxon>
        <taxon>Plakobranchus</taxon>
    </lineage>
</organism>